<reference evidence="2 3" key="1">
    <citation type="submission" date="2019-12" db="EMBL/GenBank/DDBJ databases">
        <authorList>
            <person name="Yuan C.-G."/>
        </authorList>
    </citation>
    <scope>NUCLEOTIDE SEQUENCE [LARGE SCALE GENOMIC DNA]</scope>
    <source>
        <strain evidence="2 3">KCTC 23863</strain>
    </source>
</reference>
<dbReference type="AlphaFoldDB" id="A0A7X3MW16"/>
<sequence length="54" mass="6077">MKCQFCHQDVDDPCHNAQQMQQRAVSHVERCERALQSQQDAGAGAHRRDVQGNG</sequence>
<accession>A0A7X3MW16</accession>
<evidence type="ECO:0000256" key="1">
    <source>
        <dbReference type="SAM" id="MobiDB-lite"/>
    </source>
</evidence>
<proteinExistence type="predicted"/>
<gene>
    <name evidence="2" type="ORF">GR328_21515</name>
</gene>
<evidence type="ECO:0000313" key="2">
    <source>
        <dbReference type="EMBL" id="MXQ13990.1"/>
    </source>
</evidence>
<dbReference type="Proteomes" id="UP000436483">
    <property type="component" value="Unassembled WGS sequence"/>
</dbReference>
<dbReference type="EMBL" id="WURB01000024">
    <property type="protein sequence ID" value="MXQ13990.1"/>
    <property type="molecule type" value="Genomic_DNA"/>
</dbReference>
<dbReference type="RefSeq" id="WP_160887496.1">
    <property type="nucleotide sequence ID" value="NZ_WURB01000024.1"/>
</dbReference>
<reference evidence="2 3" key="2">
    <citation type="submission" date="2020-01" db="EMBL/GenBank/DDBJ databases">
        <title>Microvirga sp. nov., an arsenate reduction bacterium isolated from Tibet hotspring sediments.</title>
        <authorList>
            <person name="Xian W.-D."/>
            <person name="Li W.-J."/>
        </authorList>
    </citation>
    <scope>NUCLEOTIDE SEQUENCE [LARGE SCALE GENOMIC DNA]</scope>
    <source>
        <strain evidence="2 3">KCTC 23863</strain>
    </source>
</reference>
<dbReference type="OrthoDB" id="8020674at2"/>
<comment type="caution">
    <text evidence="2">The sequence shown here is derived from an EMBL/GenBank/DDBJ whole genome shotgun (WGS) entry which is preliminary data.</text>
</comment>
<organism evidence="2 3">
    <name type="scientific">Microvirga makkahensis</name>
    <dbReference type="NCBI Taxonomy" id="1128670"/>
    <lineage>
        <taxon>Bacteria</taxon>
        <taxon>Pseudomonadati</taxon>
        <taxon>Pseudomonadota</taxon>
        <taxon>Alphaproteobacteria</taxon>
        <taxon>Hyphomicrobiales</taxon>
        <taxon>Methylobacteriaceae</taxon>
        <taxon>Microvirga</taxon>
    </lineage>
</organism>
<keyword evidence="3" id="KW-1185">Reference proteome</keyword>
<name>A0A7X3MW16_9HYPH</name>
<protein>
    <submittedName>
        <fullName evidence="2">Uncharacterized protein</fullName>
    </submittedName>
</protein>
<feature type="region of interest" description="Disordered" evidence="1">
    <location>
        <begin position="33"/>
        <end position="54"/>
    </location>
</feature>
<evidence type="ECO:0000313" key="3">
    <source>
        <dbReference type="Proteomes" id="UP000436483"/>
    </source>
</evidence>